<evidence type="ECO:0000313" key="2">
    <source>
        <dbReference type="EMBL" id="AVX25635.1"/>
    </source>
</evidence>
<feature type="compositionally biased region" description="Basic and acidic residues" evidence="1">
    <location>
        <begin position="1"/>
        <end position="15"/>
    </location>
</feature>
<evidence type="ECO:0000313" key="3">
    <source>
        <dbReference type="Proteomes" id="UP000240475"/>
    </source>
</evidence>
<accession>A0AAD0IBY5</accession>
<organism evidence="2 3">
    <name type="scientific">Pseudomonas syringae pv. atrofaciens</name>
    <dbReference type="NCBI Taxonomy" id="192087"/>
    <lineage>
        <taxon>Bacteria</taxon>
        <taxon>Pseudomonadati</taxon>
        <taxon>Pseudomonadota</taxon>
        <taxon>Gammaproteobacteria</taxon>
        <taxon>Pseudomonadales</taxon>
        <taxon>Pseudomonadaceae</taxon>
        <taxon>Pseudomonas</taxon>
        <taxon>Pseudomonas syringae</taxon>
    </lineage>
</organism>
<proteinExistence type="predicted"/>
<dbReference type="AlphaFoldDB" id="A0AAD0IBY5"/>
<reference evidence="2 3" key="1">
    <citation type="submission" date="2018-04" db="EMBL/GenBank/DDBJ databases">
        <authorList>
            <person name="Cha J.-S."/>
        </authorList>
    </citation>
    <scope>NUCLEOTIDE SEQUENCE [LARGE SCALE GENOMIC DNA]</scope>
    <source>
        <strain evidence="2 3">LMG5095</strain>
    </source>
</reference>
<evidence type="ECO:0000256" key="1">
    <source>
        <dbReference type="SAM" id="MobiDB-lite"/>
    </source>
</evidence>
<sequence>MGKMRNQEKSDKKETACAPAEASSNGSVIYTNAFALKKKKSDYEIATQQILDRAKKTDW</sequence>
<dbReference type="EMBL" id="CP028490">
    <property type="protein sequence ID" value="AVX25635.1"/>
    <property type="molecule type" value="Genomic_DNA"/>
</dbReference>
<name>A0AAD0IBY5_PSESX</name>
<gene>
    <name evidence="2" type="ORF">DA456_20745</name>
</gene>
<feature type="region of interest" description="Disordered" evidence="1">
    <location>
        <begin position="1"/>
        <end position="24"/>
    </location>
</feature>
<protein>
    <submittedName>
        <fullName evidence="2">Uncharacterized protein</fullName>
    </submittedName>
</protein>
<dbReference type="Proteomes" id="UP000240475">
    <property type="component" value="Chromosome"/>
</dbReference>